<evidence type="ECO:0000259" key="2">
    <source>
        <dbReference type="Pfam" id="PF14690"/>
    </source>
</evidence>
<dbReference type="AlphaFoldDB" id="A0AB39D6M3"/>
<reference evidence="3" key="1">
    <citation type="submission" date="2024-05" db="EMBL/GenBank/DDBJ databases">
        <authorList>
            <person name="Luo Y.-C."/>
            <person name="Nicholds J."/>
            <person name="Mortimer T."/>
            <person name="Maboni G."/>
        </authorList>
    </citation>
    <scope>NUCLEOTIDE SEQUENCE</scope>
    <source>
        <strain evidence="3">151108</strain>
    </source>
</reference>
<proteinExistence type="predicted"/>
<name>A0AB39D6M3_9BURK</name>
<dbReference type="Pfam" id="PF01610">
    <property type="entry name" value="DDE_Tnp_ISL3"/>
    <property type="match status" value="1"/>
</dbReference>
<feature type="domain" description="Transposase IS204/IS1001/IS1096/IS1165 DDE" evidence="1">
    <location>
        <begin position="151"/>
        <end position="383"/>
    </location>
</feature>
<sequence>MSPIDSILGIHGLVVQAVQRAQDIHVWARPRKRPVCPRCAGKRLRIKATHHRTLKHTRQGNQLMVLHLAVPKYHCTDCNRYFRHQFAGIRPRLRATEAYRLEVFEAHDGGVSQRKLTHTHRIGSATVERWYQSFMRQRVSELSGRSCPQVLGIDEHFFTRKKGYATTLVDLKNHKVFDVVLGRSEASLRSYLKRLPGKEHVRVIVMDLSETYRAIARQYFPNALIVADRFHVVRLVNQHFMKLWQQYDPEGRRNRGLLSLMRRHHWKLSAVQKERLHQYLAQSPVLQALYFAKQQLNGFLVLKAMKAKRASKLLPKFLALLRLFEQSPAKALAATLTSWLEPVVRMWRFSKSNGITEGFHTKMEMLSRRAYGFRNFENYRLRVLAQCGWNGVINRV</sequence>
<dbReference type="NCBIfam" id="NF033550">
    <property type="entry name" value="transpos_ISL3"/>
    <property type="match status" value="1"/>
</dbReference>
<dbReference type="RefSeq" id="WP_368646865.1">
    <property type="nucleotide sequence ID" value="NZ_CP158255.1"/>
</dbReference>
<feature type="domain" description="Transposase IS204/IS1001/IS1096/IS1165 zinc-finger" evidence="2">
    <location>
        <begin position="33"/>
        <end position="78"/>
    </location>
</feature>
<dbReference type="InterPro" id="IPR029261">
    <property type="entry name" value="Transposase_Znf"/>
</dbReference>
<dbReference type="InterPro" id="IPR002560">
    <property type="entry name" value="Transposase_DDE"/>
</dbReference>
<accession>A0AB39D6M3</accession>
<evidence type="ECO:0000259" key="1">
    <source>
        <dbReference type="Pfam" id="PF01610"/>
    </source>
</evidence>
<organism evidence="3">
    <name type="scientific">Castellaniella ginsengisoli</name>
    <dbReference type="NCBI Taxonomy" id="546114"/>
    <lineage>
        <taxon>Bacteria</taxon>
        <taxon>Pseudomonadati</taxon>
        <taxon>Pseudomonadota</taxon>
        <taxon>Betaproteobacteria</taxon>
        <taxon>Burkholderiales</taxon>
        <taxon>Alcaligenaceae</taxon>
        <taxon>Castellaniella</taxon>
    </lineage>
</organism>
<dbReference type="InterPro" id="IPR047951">
    <property type="entry name" value="Transpos_ISL3"/>
</dbReference>
<evidence type="ECO:0000313" key="3">
    <source>
        <dbReference type="EMBL" id="XDJ49978.1"/>
    </source>
</evidence>
<protein>
    <submittedName>
        <fullName evidence="3">ISL3 family transposase</fullName>
    </submittedName>
</protein>
<gene>
    <name evidence="3" type="ORF">ABRZ09_12245</name>
</gene>
<dbReference type="Pfam" id="PF14690">
    <property type="entry name" value="Zn_ribbon_ISL3"/>
    <property type="match status" value="1"/>
</dbReference>
<dbReference type="EMBL" id="CP158255">
    <property type="protein sequence ID" value="XDJ49978.1"/>
    <property type="molecule type" value="Genomic_DNA"/>
</dbReference>
<dbReference type="PANTHER" id="PTHR33498">
    <property type="entry name" value="TRANSPOSASE FOR INSERTION SEQUENCE ELEMENT IS1557"/>
    <property type="match status" value="1"/>
</dbReference>
<dbReference type="PANTHER" id="PTHR33498:SF1">
    <property type="entry name" value="TRANSPOSASE FOR INSERTION SEQUENCE ELEMENT IS1557"/>
    <property type="match status" value="1"/>
</dbReference>